<feature type="chain" id="PRO_5015432631" evidence="2">
    <location>
        <begin position="40"/>
        <end position="341"/>
    </location>
</feature>
<organism evidence="3 4">
    <name type="scientific">Jezberella montanilacus</name>
    <dbReference type="NCBI Taxonomy" id="323426"/>
    <lineage>
        <taxon>Bacteria</taxon>
        <taxon>Pseudomonadati</taxon>
        <taxon>Pseudomonadota</taxon>
        <taxon>Betaproteobacteria</taxon>
        <taxon>Burkholderiales</taxon>
        <taxon>Alcaligenaceae</taxon>
        <taxon>Jezberella</taxon>
    </lineage>
</organism>
<dbReference type="CDD" id="cd13578">
    <property type="entry name" value="PBP2_Bug27"/>
    <property type="match status" value="1"/>
</dbReference>
<evidence type="ECO:0000256" key="2">
    <source>
        <dbReference type="SAM" id="SignalP"/>
    </source>
</evidence>
<name>A0A2T0XKV1_9BURK</name>
<dbReference type="InterPro" id="IPR005064">
    <property type="entry name" value="BUG"/>
</dbReference>
<dbReference type="Pfam" id="PF03401">
    <property type="entry name" value="TctC"/>
    <property type="match status" value="1"/>
</dbReference>
<comment type="similarity">
    <text evidence="1">Belongs to the UPF0065 (bug) family.</text>
</comment>
<accession>A0A2T0XKV1</accession>
<reference evidence="3 4" key="1">
    <citation type="submission" date="2018-03" db="EMBL/GenBank/DDBJ databases">
        <title>Genomic Encyclopedia of Type Strains, Phase III (KMG-III): the genomes of soil and plant-associated and newly described type strains.</title>
        <authorList>
            <person name="Whitman W."/>
        </authorList>
    </citation>
    <scope>NUCLEOTIDE SEQUENCE [LARGE SCALE GENOMIC DNA]</scope>
    <source>
        <strain evidence="3 4">MWH-P2sevCIIIb</strain>
    </source>
</reference>
<keyword evidence="4" id="KW-1185">Reference proteome</keyword>
<protein>
    <submittedName>
        <fullName evidence="3">Tripartite-type tricarboxylate transporter receptor subunit TctC</fullName>
    </submittedName>
</protein>
<dbReference type="PANTHER" id="PTHR42928">
    <property type="entry name" value="TRICARBOXYLATE-BINDING PROTEIN"/>
    <property type="match status" value="1"/>
</dbReference>
<evidence type="ECO:0000256" key="1">
    <source>
        <dbReference type="ARBA" id="ARBA00006987"/>
    </source>
</evidence>
<feature type="signal peptide" evidence="2">
    <location>
        <begin position="1"/>
        <end position="39"/>
    </location>
</feature>
<dbReference type="InterPro" id="IPR042100">
    <property type="entry name" value="Bug_dom1"/>
</dbReference>
<keyword evidence="3" id="KW-0675">Receptor</keyword>
<dbReference type="Gene3D" id="3.40.190.150">
    <property type="entry name" value="Bordetella uptake gene, domain 1"/>
    <property type="match status" value="1"/>
</dbReference>
<sequence length="341" mass="36151">MTAIFFIKKNPIKLAKPLSTALLLMAGFIGLTGPTDSCAQDTKGYPTKPIRMIVPYPPGGPTDLTARVVAAEMNKSLGQSIVVDNRPGASGMIGAEQVAKSDPDGYVFLANASLHVINPFIYPDMHFDALKDFVPITQLAAVPLVLVVPVDSPIKTVKDLAEYAKKNPNKLNFGSSGSASAQQLAGESFKIAAGVQMQHVPYKGSAPALADLVGGQIQLMFDSMPSAMPFIKSGKLRAIAVTTAKRAKALPDLPTIAESGYPDFDIATWYGYWAPKGTPTAIVDKLAQSAQQALRQPAVIEAYANMGAEPVGSTPAEFALYNASETKKWEVIVRQSGAKAD</sequence>
<dbReference type="Gene3D" id="3.40.190.10">
    <property type="entry name" value="Periplasmic binding protein-like II"/>
    <property type="match status" value="1"/>
</dbReference>
<comment type="caution">
    <text evidence="3">The sequence shown here is derived from an EMBL/GenBank/DDBJ whole genome shotgun (WGS) entry which is preliminary data.</text>
</comment>
<dbReference type="EMBL" id="PVTV01000011">
    <property type="protein sequence ID" value="PRY99542.1"/>
    <property type="molecule type" value="Genomic_DNA"/>
</dbReference>
<dbReference type="PIRSF" id="PIRSF017082">
    <property type="entry name" value="YflP"/>
    <property type="match status" value="1"/>
</dbReference>
<dbReference type="AlphaFoldDB" id="A0A2T0XKV1"/>
<dbReference type="PANTHER" id="PTHR42928:SF5">
    <property type="entry name" value="BLR1237 PROTEIN"/>
    <property type="match status" value="1"/>
</dbReference>
<evidence type="ECO:0000313" key="3">
    <source>
        <dbReference type="EMBL" id="PRY99542.1"/>
    </source>
</evidence>
<keyword evidence="2" id="KW-0732">Signal</keyword>
<dbReference type="RefSeq" id="WP_375318461.1">
    <property type="nucleotide sequence ID" value="NZ_PVTV01000011.1"/>
</dbReference>
<dbReference type="Proteomes" id="UP000238308">
    <property type="component" value="Unassembled WGS sequence"/>
</dbReference>
<dbReference type="SUPFAM" id="SSF53850">
    <property type="entry name" value="Periplasmic binding protein-like II"/>
    <property type="match status" value="1"/>
</dbReference>
<proteinExistence type="inferred from homology"/>
<gene>
    <name evidence="3" type="ORF">BCM14_0992</name>
</gene>
<evidence type="ECO:0000313" key="4">
    <source>
        <dbReference type="Proteomes" id="UP000238308"/>
    </source>
</evidence>